<dbReference type="Proteomes" id="UP000288859">
    <property type="component" value="Unassembled WGS sequence"/>
</dbReference>
<keyword evidence="2" id="KW-0812">Transmembrane</keyword>
<keyword evidence="2" id="KW-0472">Membrane</keyword>
<dbReference type="AlphaFoldDB" id="A0A438N6Z4"/>
<gene>
    <name evidence="3" type="ORF">B0A52_05113</name>
</gene>
<dbReference type="VEuPathDB" id="FungiDB:PV10_05971"/>
<evidence type="ECO:0000256" key="1">
    <source>
        <dbReference type="SAM" id="MobiDB-lite"/>
    </source>
</evidence>
<feature type="compositionally biased region" description="Polar residues" evidence="1">
    <location>
        <begin position="144"/>
        <end position="170"/>
    </location>
</feature>
<keyword evidence="2" id="KW-1133">Transmembrane helix</keyword>
<organism evidence="3 4">
    <name type="scientific">Exophiala mesophila</name>
    <name type="common">Black yeast-like fungus</name>
    <dbReference type="NCBI Taxonomy" id="212818"/>
    <lineage>
        <taxon>Eukaryota</taxon>
        <taxon>Fungi</taxon>
        <taxon>Dikarya</taxon>
        <taxon>Ascomycota</taxon>
        <taxon>Pezizomycotina</taxon>
        <taxon>Eurotiomycetes</taxon>
        <taxon>Chaetothyriomycetidae</taxon>
        <taxon>Chaetothyriales</taxon>
        <taxon>Herpotrichiellaceae</taxon>
        <taxon>Exophiala</taxon>
    </lineage>
</organism>
<accession>A0A438N6Z4</accession>
<evidence type="ECO:0000313" key="3">
    <source>
        <dbReference type="EMBL" id="RVX71541.1"/>
    </source>
</evidence>
<reference evidence="3 4" key="1">
    <citation type="submission" date="2017-03" db="EMBL/GenBank/DDBJ databases">
        <title>Genomes of endolithic fungi from Antarctica.</title>
        <authorList>
            <person name="Coleine C."/>
            <person name="Masonjones S."/>
            <person name="Stajich J.E."/>
        </authorList>
    </citation>
    <scope>NUCLEOTIDE SEQUENCE [LARGE SCALE GENOMIC DNA]</scope>
    <source>
        <strain evidence="3 4">CCFEE 6314</strain>
    </source>
</reference>
<comment type="caution">
    <text evidence="3">The sequence shown here is derived from an EMBL/GenBank/DDBJ whole genome shotgun (WGS) entry which is preliminary data.</text>
</comment>
<evidence type="ECO:0000256" key="2">
    <source>
        <dbReference type="SAM" id="Phobius"/>
    </source>
</evidence>
<feature type="compositionally biased region" description="Polar residues" evidence="1">
    <location>
        <begin position="216"/>
        <end position="245"/>
    </location>
</feature>
<feature type="transmembrane region" description="Helical" evidence="2">
    <location>
        <begin position="20"/>
        <end position="41"/>
    </location>
</feature>
<name>A0A438N6Z4_EXOME</name>
<proteinExistence type="predicted"/>
<feature type="compositionally biased region" description="Basic and acidic residues" evidence="1">
    <location>
        <begin position="247"/>
        <end position="256"/>
    </location>
</feature>
<dbReference type="OrthoDB" id="10320076at2759"/>
<sequence length="256" mass="28994">MIIRVLMAARRIEHLPEVLIYAFLAILFILAITILASLVILGAMGTHARHSGEQEEYLAEALRQHQKRWAHMRRVRKAEMKFRAAQQQKYKLLHLGTSTFHFMNRSCQSVILNFGVIPFLNTRSKPKPHDKTPWVERLKRPSRTESIVKTSTGASHKPGSPQSSNKPNTSKLWWMQGRTEALFRFVAYGGEPNPPVINTSVEPRDTAMIGPEKNPVQVQPSLNDEQNETPSQNSSTSTVRDSSPRASEGHQRSPEK</sequence>
<protein>
    <submittedName>
        <fullName evidence="3">Uncharacterized protein</fullName>
    </submittedName>
</protein>
<feature type="region of interest" description="Disordered" evidence="1">
    <location>
        <begin position="138"/>
        <end position="170"/>
    </location>
</feature>
<feature type="region of interest" description="Disordered" evidence="1">
    <location>
        <begin position="192"/>
        <end position="256"/>
    </location>
</feature>
<evidence type="ECO:0000313" key="4">
    <source>
        <dbReference type="Proteomes" id="UP000288859"/>
    </source>
</evidence>
<dbReference type="EMBL" id="NAJM01000017">
    <property type="protein sequence ID" value="RVX71541.1"/>
    <property type="molecule type" value="Genomic_DNA"/>
</dbReference>